<dbReference type="EMBL" id="JANTZM010000044">
    <property type="protein sequence ID" value="MCS4159567.1"/>
    <property type="molecule type" value="Genomic_DNA"/>
</dbReference>
<dbReference type="SUPFAM" id="SSF47598">
    <property type="entry name" value="Ribbon-helix-helix"/>
    <property type="match status" value="1"/>
</dbReference>
<reference evidence="2" key="1">
    <citation type="submission" date="2022-08" db="EMBL/GenBank/DDBJ databases">
        <title>Genomic Encyclopedia of Type Strains, Phase V (KMG-V): Genome sequencing to study the core and pangenomes of soil and plant-associated prokaryotes.</title>
        <authorList>
            <person name="Whitman W."/>
        </authorList>
    </citation>
    <scope>NUCLEOTIDE SEQUENCE</scope>
    <source>
        <strain evidence="2">SP3002</strain>
    </source>
</reference>
<feature type="region of interest" description="Disordered" evidence="1">
    <location>
        <begin position="84"/>
        <end position="110"/>
    </location>
</feature>
<dbReference type="RefSeq" id="WP_259130380.1">
    <property type="nucleotide sequence ID" value="NZ_JANTZM010000044.1"/>
</dbReference>
<dbReference type="GO" id="GO:0006355">
    <property type="term" value="P:regulation of DNA-templated transcription"/>
    <property type="evidence" value="ECO:0007669"/>
    <property type="project" value="InterPro"/>
</dbReference>
<feature type="region of interest" description="Disordered" evidence="1">
    <location>
        <begin position="1"/>
        <end position="25"/>
    </location>
</feature>
<sequence length="110" mass="12162">MTKSEQLTVRVTPDEKQEIERRAEEAGRSVSRFLVESALSEEVTSSEEREELVGELRKLYREVRSIGGNLNQVARRLNQGRAAGGEVVKSASEAAEKASEAVADKMQEVV</sequence>
<evidence type="ECO:0000256" key="1">
    <source>
        <dbReference type="SAM" id="MobiDB-lite"/>
    </source>
</evidence>
<dbReference type="InterPro" id="IPR010985">
    <property type="entry name" value="Ribbon_hlx_hlx"/>
</dbReference>
<name>A0AAW5PE91_9BACT</name>
<dbReference type="Gene3D" id="1.20.5.780">
    <property type="entry name" value="Single helix bin"/>
    <property type="match status" value="1"/>
</dbReference>
<comment type="caution">
    <text evidence="2">The sequence shown here is derived from an EMBL/GenBank/DDBJ whole genome shotgun (WGS) entry which is preliminary data.</text>
</comment>
<evidence type="ECO:0000313" key="2">
    <source>
        <dbReference type="EMBL" id="MCS4159567.1"/>
    </source>
</evidence>
<organism evidence="2 3">
    <name type="scientific">Salinibacter ruber</name>
    <dbReference type="NCBI Taxonomy" id="146919"/>
    <lineage>
        <taxon>Bacteria</taxon>
        <taxon>Pseudomonadati</taxon>
        <taxon>Rhodothermota</taxon>
        <taxon>Rhodothermia</taxon>
        <taxon>Rhodothermales</taxon>
        <taxon>Salinibacteraceae</taxon>
        <taxon>Salinibacter</taxon>
    </lineage>
</organism>
<feature type="compositionally biased region" description="Basic and acidic residues" evidence="1">
    <location>
        <begin position="94"/>
        <end position="110"/>
    </location>
</feature>
<dbReference type="AlphaFoldDB" id="A0AAW5PE91"/>
<accession>A0AAW5PE91</accession>
<protein>
    <recommendedName>
        <fullName evidence="4">Bacterial mobilisation domain-containing protein</fullName>
    </recommendedName>
</protein>
<feature type="compositionally biased region" description="Basic and acidic residues" evidence="1">
    <location>
        <begin position="12"/>
        <end position="25"/>
    </location>
</feature>
<evidence type="ECO:0008006" key="4">
    <source>
        <dbReference type="Google" id="ProtNLM"/>
    </source>
</evidence>
<evidence type="ECO:0000313" key="3">
    <source>
        <dbReference type="Proteomes" id="UP001155110"/>
    </source>
</evidence>
<proteinExistence type="predicted"/>
<dbReference type="Pfam" id="PF21983">
    <property type="entry name" value="NikA-like"/>
    <property type="match status" value="1"/>
</dbReference>
<dbReference type="Proteomes" id="UP001155110">
    <property type="component" value="Unassembled WGS sequence"/>
</dbReference>
<dbReference type="InterPro" id="IPR053842">
    <property type="entry name" value="NikA-like"/>
</dbReference>
<gene>
    <name evidence="2" type="ORF">GGP99_003560</name>
</gene>